<dbReference type="RefSeq" id="WP_184821007.1">
    <property type="nucleotide sequence ID" value="NZ_JACHMM010000001.1"/>
</dbReference>
<organism evidence="4 5">
    <name type="scientific">Jiangella mangrovi</name>
    <dbReference type="NCBI Taxonomy" id="1524084"/>
    <lineage>
        <taxon>Bacteria</taxon>
        <taxon>Bacillati</taxon>
        <taxon>Actinomycetota</taxon>
        <taxon>Actinomycetes</taxon>
        <taxon>Jiangellales</taxon>
        <taxon>Jiangellaceae</taxon>
        <taxon>Jiangella</taxon>
    </lineage>
</organism>
<name>A0A7W9LKJ7_9ACTN</name>
<proteinExistence type="inferred from homology"/>
<evidence type="ECO:0000259" key="3">
    <source>
        <dbReference type="Pfam" id="PF03109"/>
    </source>
</evidence>
<evidence type="ECO:0000256" key="1">
    <source>
        <dbReference type="ARBA" id="ARBA00009670"/>
    </source>
</evidence>
<gene>
    <name evidence="4" type="ORF">HD601_001712</name>
</gene>
<feature type="transmembrane region" description="Helical" evidence="2">
    <location>
        <begin position="76"/>
        <end position="97"/>
    </location>
</feature>
<protein>
    <submittedName>
        <fullName evidence="4">Ubiquinone biosynthesis protein</fullName>
    </submittedName>
</protein>
<reference evidence="4 5" key="1">
    <citation type="submission" date="2020-08" db="EMBL/GenBank/DDBJ databases">
        <title>Sequencing the genomes of 1000 actinobacteria strains.</title>
        <authorList>
            <person name="Klenk H.-P."/>
        </authorList>
    </citation>
    <scope>NUCLEOTIDE SEQUENCE [LARGE SCALE GENOMIC DNA]</scope>
    <source>
        <strain evidence="4 5">DSM 102122</strain>
    </source>
</reference>
<evidence type="ECO:0000313" key="4">
    <source>
        <dbReference type="EMBL" id="MBB5787137.1"/>
    </source>
</evidence>
<accession>A0A7W9LKJ7</accession>
<dbReference type="SUPFAM" id="SSF56112">
    <property type="entry name" value="Protein kinase-like (PK-like)"/>
    <property type="match status" value="1"/>
</dbReference>
<feature type="transmembrane region" description="Helical" evidence="2">
    <location>
        <begin position="6"/>
        <end position="25"/>
    </location>
</feature>
<dbReference type="PANTHER" id="PTHR10566">
    <property type="entry name" value="CHAPERONE-ACTIVITY OF BC1 COMPLEX CABC1 -RELATED"/>
    <property type="match status" value="1"/>
</dbReference>
<comment type="similarity">
    <text evidence="1">Belongs to the protein kinase superfamily. ADCK protein kinase family.</text>
</comment>
<feature type="transmembrane region" description="Helical" evidence="2">
    <location>
        <begin position="603"/>
        <end position="622"/>
    </location>
</feature>
<keyword evidence="5" id="KW-1185">Reference proteome</keyword>
<dbReference type="AlphaFoldDB" id="A0A7W9LKJ7"/>
<comment type="caution">
    <text evidence="4">The sequence shown here is derived from an EMBL/GenBank/DDBJ whole genome shotgun (WGS) entry which is preliminary data.</text>
</comment>
<dbReference type="EMBL" id="JACHMM010000001">
    <property type="protein sequence ID" value="MBB5787137.1"/>
    <property type="molecule type" value="Genomic_DNA"/>
</dbReference>
<feature type="domain" description="ABC1 atypical kinase-like" evidence="3">
    <location>
        <begin position="199"/>
        <end position="439"/>
    </location>
</feature>
<keyword evidence="2" id="KW-0812">Transmembrane</keyword>
<dbReference type="CDD" id="cd05121">
    <property type="entry name" value="ABC1_ADCK3-like"/>
    <property type="match status" value="1"/>
</dbReference>
<keyword evidence="4" id="KW-0830">Ubiquinone</keyword>
<dbReference type="Proteomes" id="UP000542813">
    <property type="component" value="Unassembled WGS sequence"/>
</dbReference>
<dbReference type="InterPro" id="IPR011009">
    <property type="entry name" value="Kinase-like_dom_sf"/>
</dbReference>
<sequence length="661" mass="71614">MDVLTFPIVAAFSVVTALIFGLIAQRLLGLRLGLFRLLLTGGFALFVGPLIMFALLDQFTLSPHGLTDQSEGPVAFWFVLLGSVLTILASMVLLVVIEAFVPMGSLPPALVWGRGLLGRVRRARRYWQIVGIAMRHGLGSYLRGTRGDRALDAPSGRAQLGRALTTTLNAGGVTFVKLGQILATRRDVLPAEVADELARLQDDAAPVPWPDVEKVLVSELNAPVEDLFAEFDREPLAAASVGQVHVARLHSGAEVVVKVQRPGIRPVVERDLDIAARLAGRLETGTRWGRRMGVRALAAGLAEAILEELDYRIEAENITAVATAPSRQPDVVLPEPHPALCTERVLVMDRLHGTPLNRADAVIRKKGFDRDALATTLLDCLLRQIVIDGIFHADPHGGNIFLLDDGRLGLLDFGSVGRLDGALRDALQRLLVGVDRGDPLAVSDALLELVPRPDEIDQQRLERDIGRFMARHTSGPVSSGVRMFGDLFRVVADHGLAIPPEIAAVFRALATAEGTLTRLTPRFDLIGGARTLASGYVEEQYGPDRLKQAATEELAALLPILRRLPRRVERIASAAEHGRLGLNIRLLADERDRAVLTTMLHEVLLTFLAATTGIMAVLLIGTDGGPQLTDEVGLYALIGYNMLVISAILALRVLAQIFRRG</sequence>
<evidence type="ECO:0000313" key="5">
    <source>
        <dbReference type="Proteomes" id="UP000542813"/>
    </source>
</evidence>
<evidence type="ECO:0000256" key="2">
    <source>
        <dbReference type="SAM" id="Phobius"/>
    </source>
</evidence>
<keyword evidence="2" id="KW-0472">Membrane</keyword>
<dbReference type="InterPro" id="IPR050154">
    <property type="entry name" value="UbiB_kinase"/>
</dbReference>
<keyword evidence="2" id="KW-1133">Transmembrane helix</keyword>
<feature type="transmembrane region" description="Helical" evidence="2">
    <location>
        <begin position="37"/>
        <end position="56"/>
    </location>
</feature>
<dbReference type="InterPro" id="IPR004147">
    <property type="entry name" value="ABC1_dom"/>
</dbReference>
<dbReference type="Pfam" id="PF03109">
    <property type="entry name" value="ABC1"/>
    <property type="match status" value="1"/>
</dbReference>
<dbReference type="PANTHER" id="PTHR10566:SF113">
    <property type="entry name" value="PROTEIN ACTIVITY OF BC1 COMPLEX KINASE 7, CHLOROPLASTIC"/>
    <property type="match status" value="1"/>
</dbReference>
<feature type="transmembrane region" description="Helical" evidence="2">
    <location>
        <begin position="634"/>
        <end position="655"/>
    </location>
</feature>